<dbReference type="InterPro" id="IPR011042">
    <property type="entry name" value="6-blade_b-propeller_TolB-like"/>
</dbReference>
<keyword evidence="3" id="KW-1015">Disulfide bond</keyword>
<dbReference type="InterPro" id="IPR002640">
    <property type="entry name" value="Arylesterase"/>
</dbReference>
<name>A0A4Q4SY97_9PEZI</name>
<evidence type="ECO:0000256" key="3">
    <source>
        <dbReference type="ARBA" id="ARBA00023157"/>
    </source>
</evidence>
<evidence type="ECO:0000313" key="7">
    <source>
        <dbReference type="EMBL" id="RYO84688.1"/>
    </source>
</evidence>
<evidence type="ECO:0000256" key="5">
    <source>
        <dbReference type="PIRSR" id="PIRSR602640-1"/>
    </source>
</evidence>
<dbReference type="InterPro" id="IPR051288">
    <property type="entry name" value="Serum_paraoxonase/arylesterase"/>
</dbReference>
<evidence type="ECO:0000313" key="8">
    <source>
        <dbReference type="Proteomes" id="UP000293360"/>
    </source>
</evidence>
<feature type="binding site" evidence="6">
    <location>
        <position position="147"/>
    </location>
    <ligand>
        <name>Ca(2+)</name>
        <dbReference type="ChEBI" id="CHEBI:29108"/>
        <label>1</label>
        <note>catalytic</note>
    </ligand>
</feature>
<evidence type="ECO:0000256" key="2">
    <source>
        <dbReference type="ARBA" id="ARBA00022801"/>
    </source>
</evidence>
<sequence length="430" mass="46658">MSRWWNKSRLGGSGPSASTLIGALLIALTAAYLYERAPFLAAFYNNAPERLVRVNNLGRSHDVKFAGRDGVRSCEDALMVESIGVAIVACDPGRERWNTVMGVFLPDPVPGADIYIYDYKSASTPDSEALQRVELVGFPGGSDLHTLGMAFDETTSTLFMTNHAKAGPRIEVFKLEVNALKATHVRTVSHPLIHGPNSIALVSSEEFFVTNDHAIPATRSKFVSMLETYLAPPTGTVVHVDLRGAEVEADVVARVPFANGIEILNATTVAVASTSRGAVYLYTLTPRPLPSSSQPNDDKAGHKRTPELTYATGIKVPFLPDNLSLWRSKTGETKLIIAGHAHAPSLTRFAATRHICNDHAELSRADPETARYCETATAPSWVSEWSEEDGLRHLYVDTEYPSSATAARDADRGVGIVAGLYAKGLLVWRE</sequence>
<evidence type="ECO:0008006" key="9">
    <source>
        <dbReference type="Google" id="ProtNLM"/>
    </source>
</evidence>
<evidence type="ECO:0000256" key="4">
    <source>
        <dbReference type="ARBA" id="ARBA00023180"/>
    </source>
</evidence>
<keyword evidence="8" id="KW-1185">Reference proteome</keyword>
<dbReference type="AlphaFoldDB" id="A0A4Q4SY97"/>
<comment type="caution">
    <text evidence="7">The sequence shown here is derived from an EMBL/GenBank/DDBJ whole genome shotgun (WGS) entry which is preliminary data.</text>
</comment>
<dbReference type="Pfam" id="PF01731">
    <property type="entry name" value="Arylesterase"/>
    <property type="match status" value="1"/>
</dbReference>
<dbReference type="PANTHER" id="PTHR11799:SF30">
    <property type="entry name" value="SERUM PARAOXONASE_ARYLESTERASE 2"/>
    <property type="match status" value="1"/>
</dbReference>
<feature type="binding site" evidence="6">
    <location>
        <position position="197"/>
    </location>
    <ligand>
        <name>Ca(2+)</name>
        <dbReference type="ChEBI" id="CHEBI:29108"/>
        <label>1</label>
        <note>catalytic</note>
    </ligand>
</feature>
<dbReference type="EMBL" id="QJNU01000844">
    <property type="protein sequence ID" value="RYO84688.1"/>
    <property type="molecule type" value="Genomic_DNA"/>
</dbReference>
<accession>A0A4Q4SY97</accession>
<reference evidence="7 8" key="1">
    <citation type="submission" date="2018-06" db="EMBL/GenBank/DDBJ databases">
        <title>Complete Genomes of Monosporascus.</title>
        <authorList>
            <person name="Robinson A.J."/>
            <person name="Natvig D.O."/>
        </authorList>
    </citation>
    <scope>NUCLEOTIDE SEQUENCE [LARGE SCALE GENOMIC DNA]</scope>
    <source>
        <strain evidence="7 8">CBS 110550</strain>
    </source>
</reference>
<comment type="similarity">
    <text evidence="1">Belongs to the paraoxonase family.</text>
</comment>
<keyword evidence="6" id="KW-0479">Metal-binding</keyword>
<dbReference type="Proteomes" id="UP000293360">
    <property type="component" value="Unassembled WGS sequence"/>
</dbReference>
<feature type="binding site" evidence="6">
    <location>
        <position position="259"/>
    </location>
    <ligand>
        <name>Ca(2+)</name>
        <dbReference type="ChEBI" id="CHEBI:29108"/>
        <label>1</label>
        <note>catalytic</note>
    </ligand>
</feature>
<dbReference type="GO" id="GO:0046872">
    <property type="term" value="F:metal ion binding"/>
    <property type="evidence" value="ECO:0007669"/>
    <property type="project" value="UniProtKB-KW"/>
</dbReference>
<protein>
    <recommendedName>
        <fullName evidence="9">SMP-30/Gluconolactonase/LRE-like region domain-containing protein</fullName>
    </recommendedName>
</protein>
<dbReference type="PANTHER" id="PTHR11799">
    <property type="entry name" value="PARAOXONASE"/>
    <property type="match status" value="1"/>
</dbReference>
<feature type="active site" description="Proton acceptor" evidence="5">
    <location>
        <position position="145"/>
    </location>
</feature>
<proteinExistence type="inferred from homology"/>
<gene>
    <name evidence="7" type="ORF">DL764_009291</name>
</gene>
<evidence type="ECO:0000256" key="1">
    <source>
        <dbReference type="ARBA" id="ARBA00008595"/>
    </source>
</evidence>
<dbReference type="OrthoDB" id="5307922at2759"/>
<feature type="binding site" evidence="6">
    <location>
        <position position="76"/>
    </location>
    <ligand>
        <name>Ca(2+)</name>
        <dbReference type="ChEBI" id="CHEBI:29108"/>
        <label>1</label>
        <note>catalytic</note>
    </ligand>
</feature>
<dbReference type="GO" id="GO:0004064">
    <property type="term" value="F:arylesterase activity"/>
    <property type="evidence" value="ECO:0007669"/>
    <property type="project" value="InterPro"/>
</dbReference>
<comment type="cofactor">
    <cofactor evidence="6">
        <name>Ca(2+)</name>
        <dbReference type="ChEBI" id="CHEBI:29108"/>
    </cofactor>
    <text evidence="6">Binds 2 calcium ions per subunit.</text>
</comment>
<organism evidence="7 8">
    <name type="scientific">Monosporascus ibericus</name>
    <dbReference type="NCBI Taxonomy" id="155417"/>
    <lineage>
        <taxon>Eukaryota</taxon>
        <taxon>Fungi</taxon>
        <taxon>Dikarya</taxon>
        <taxon>Ascomycota</taxon>
        <taxon>Pezizomycotina</taxon>
        <taxon>Sordariomycetes</taxon>
        <taxon>Xylariomycetidae</taxon>
        <taxon>Xylariales</taxon>
        <taxon>Xylariales incertae sedis</taxon>
        <taxon>Monosporascus</taxon>
    </lineage>
</organism>
<keyword evidence="6" id="KW-0106">Calcium</keyword>
<keyword evidence="4" id="KW-0325">Glycoprotein</keyword>
<keyword evidence="2" id="KW-0378">Hydrolase</keyword>
<dbReference type="Gene3D" id="2.120.10.30">
    <property type="entry name" value="TolB, C-terminal domain"/>
    <property type="match status" value="1"/>
</dbReference>
<evidence type="ECO:0000256" key="6">
    <source>
        <dbReference type="PIRSR" id="PIRSR602640-2"/>
    </source>
</evidence>
<dbReference type="SUPFAM" id="SSF63829">
    <property type="entry name" value="Calcium-dependent phosphotriesterase"/>
    <property type="match status" value="1"/>
</dbReference>